<name>A0A081RMX3_9ARCH</name>
<sequence length="184" mass="21524">MKQECVFFHTEKGIEDAEQIFEKNNMKVVFKSDRCSIDFAELTDEEKISFLKKDSQQIKESIDNTQEMLSNISDDLKKIQKIYKDYEIAENDNWNLKSLQRYETQSRRLEQRLSRLGRYRSSFFVSRFLHLGMNRDGRIDCGVIIGNIDGNLVRYLEFHDNDDPVVTITGSGATSIKSQLESQF</sequence>
<dbReference type="EMBL" id="JOKN01000016">
    <property type="protein sequence ID" value="KEQ56546.1"/>
    <property type="molecule type" value="Genomic_DNA"/>
</dbReference>
<comment type="caution">
    <text evidence="2">The sequence shown here is derived from an EMBL/GenBank/DDBJ whole genome shotgun (WGS) entry which is preliminary data.</text>
</comment>
<keyword evidence="3" id="KW-1185">Reference proteome</keyword>
<evidence type="ECO:0000313" key="3">
    <source>
        <dbReference type="Proteomes" id="UP000028059"/>
    </source>
</evidence>
<organism evidence="2 3">
    <name type="scientific">Marine Group I thaumarchaeote SCGC AAA799-N04</name>
    <dbReference type="NCBI Taxonomy" id="1502293"/>
    <lineage>
        <taxon>Archaea</taxon>
        <taxon>Nitrososphaerota</taxon>
        <taxon>Marine Group I</taxon>
    </lineage>
</organism>
<protein>
    <submittedName>
        <fullName evidence="2">Uncharacterized protein</fullName>
    </submittedName>
</protein>
<accession>A0A081RMX3</accession>
<evidence type="ECO:0000313" key="2">
    <source>
        <dbReference type="EMBL" id="KEQ56546.1"/>
    </source>
</evidence>
<proteinExistence type="predicted"/>
<reference evidence="2 3" key="1">
    <citation type="submission" date="2014-06" db="EMBL/GenBank/DDBJ databases">
        <authorList>
            <person name="Ngugi D.K."/>
            <person name="Blom J."/>
            <person name="Alam I."/>
            <person name="Rashid M."/>
            <person name="Ba Alawi W."/>
            <person name="Zhang G."/>
            <person name="Hikmawan T."/>
            <person name="Guan Y."/>
            <person name="Antunes A."/>
            <person name="Siam R."/>
            <person name="ElDorry H."/>
            <person name="Bajic V."/>
            <person name="Stingl U."/>
        </authorList>
    </citation>
    <scope>NUCLEOTIDE SEQUENCE [LARGE SCALE GENOMIC DNA]</scope>
    <source>
        <strain evidence="2">SCGC AAA799-N04</strain>
    </source>
</reference>
<dbReference type="Proteomes" id="UP000028059">
    <property type="component" value="Unassembled WGS sequence"/>
</dbReference>
<gene>
    <name evidence="2" type="ORF">AAA799N04_01038</name>
</gene>
<feature type="coiled-coil region" evidence="1">
    <location>
        <begin position="62"/>
        <end position="119"/>
    </location>
</feature>
<dbReference type="AlphaFoldDB" id="A0A081RMX3"/>
<keyword evidence="1" id="KW-0175">Coiled coil</keyword>
<evidence type="ECO:0000256" key="1">
    <source>
        <dbReference type="SAM" id="Coils"/>
    </source>
</evidence>